<reference evidence="2" key="1">
    <citation type="submission" date="2022-05" db="EMBL/GenBank/DDBJ databases">
        <title>The Musa troglodytarum L. genome provides insights into the mechanism of non-climacteric behaviour and enrichment of carotenoids.</title>
        <authorList>
            <person name="Wang J."/>
        </authorList>
    </citation>
    <scope>NUCLEOTIDE SEQUENCE</scope>
    <source>
        <tissue evidence="2">Leaf</tissue>
    </source>
</reference>
<keyword evidence="3" id="KW-1185">Reference proteome</keyword>
<protein>
    <submittedName>
        <fullName evidence="2">Uncharacterized protein</fullName>
    </submittedName>
</protein>
<dbReference type="AlphaFoldDB" id="A0A9E7I8W4"/>
<evidence type="ECO:0000256" key="1">
    <source>
        <dbReference type="SAM" id="MobiDB-lite"/>
    </source>
</evidence>
<dbReference type="EMBL" id="CP097511">
    <property type="protein sequence ID" value="URE47456.1"/>
    <property type="molecule type" value="Genomic_DNA"/>
</dbReference>
<dbReference type="Proteomes" id="UP001055439">
    <property type="component" value="Chromosome 9"/>
</dbReference>
<accession>A0A9E7I8W4</accession>
<dbReference type="OrthoDB" id="1077969at2759"/>
<proteinExistence type="predicted"/>
<evidence type="ECO:0000313" key="3">
    <source>
        <dbReference type="Proteomes" id="UP001055439"/>
    </source>
</evidence>
<evidence type="ECO:0000313" key="2">
    <source>
        <dbReference type="EMBL" id="URE47456.1"/>
    </source>
</evidence>
<name>A0A9E7I8W4_9LILI</name>
<gene>
    <name evidence="2" type="ORF">MUK42_06317</name>
</gene>
<sequence length="117" mass="13450">MRKFFGCLVQEAESTMASETGRRKLPVLCSLRRWIRTSKKSKNSPEKQEDDREKKGAMRLKVMVSKKEAAQLLAMYVRGEEEMVAKIVSELQRRTEAGQQVSSSDAWRPMLESIPED</sequence>
<organism evidence="2 3">
    <name type="scientific">Musa troglodytarum</name>
    <name type="common">fe'i banana</name>
    <dbReference type="NCBI Taxonomy" id="320322"/>
    <lineage>
        <taxon>Eukaryota</taxon>
        <taxon>Viridiplantae</taxon>
        <taxon>Streptophyta</taxon>
        <taxon>Embryophyta</taxon>
        <taxon>Tracheophyta</taxon>
        <taxon>Spermatophyta</taxon>
        <taxon>Magnoliopsida</taxon>
        <taxon>Liliopsida</taxon>
        <taxon>Zingiberales</taxon>
        <taxon>Musaceae</taxon>
        <taxon>Musa</taxon>
    </lineage>
</organism>
<feature type="region of interest" description="Disordered" evidence="1">
    <location>
        <begin position="94"/>
        <end position="117"/>
    </location>
</feature>